<dbReference type="STRING" id="714943.Mucpa_1396"/>
<name>H1YI08_9SPHI</name>
<comment type="subcellular location">
    <subcellularLocation>
        <location evidence="1">Cell envelope</location>
    </subcellularLocation>
</comment>
<sequence length="505" mass="57521">MKIHNLCRCILWLLITVQLPLFARAQTTNKRHPVIIDLVIDDPAMLQDAAIEFSMSKNDINTNYAIGTDLYRFKITAAKTMLVIPLSVSLNYGRIDYVYNKPGTGRPLNRSNNLFLFQQGDTVELHLSNQKNGAFFSGRSADTYNCMYKISNSDVIINNNQYNTYMRLKDYEAAFDCRKSQLDSILKVQSAILNSLKGKLSREIYNLIGLDCWGNYNQRLVEMYYTPFTLQTTEIYKTAKKLFIRDYGHYKEKILTDSNLFVLSYQYADFLFKKDRAYAVIMNSNAGKSHYPDLKFADINQAIDLNQDNGALRDKLKLLAFYEIDRRRQSDFVDFVNKAVSEAVNNQYKKALQEFSDNSAIGANAYPFELPDENGKIRQLKDFQGKVVVMDFWFTGCEGCIGMAAKLKPIISSFKANPDVIFITVSLDRNKTMWLKSLAAEKYSGKSEINLLAGMDRQSAIVKHYNIQGCPTIIIISKDGKIISVAPPDPRTDSKAFIAMVKQSL</sequence>
<dbReference type="Proteomes" id="UP000002774">
    <property type="component" value="Chromosome"/>
</dbReference>
<feature type="domain" description="Thioredoxin" evidence="6">
    <location>
        <begin position="359"/>
        <end position="505"/>
    </location>
</feature>
<dbReference type="InterPro" id="IPR013766">
    <property type="entry name" value="Thioredoxin_domain"/>
</dbReference>
<evidence type="ECO:0000256" key="1">
    <source>
        <dbReference type="ARBA" id="ARBA00004196"/>
    </source>
</evidence>
<organism evidence="7 8">
    <name type="scientific">Mucilaginibacter paludis DSM 18603</name>
    <dbReference type="NCBI Taxonomy" id="714943"/>
    <lineage>
        <taxon>Bacteria</taxon>
        <taxon>Pseudomonadati</taxon>
        <taxon>Bacteroidota</taxon>
        <taxon>Sphingobacteriia</taxon>
        <taxon>Sphingobacteriales</taxon>
        <taxon>Sphingobacteriaceae</taxon>
        <taxon>Mucilaginibacter</taxon>
    </lineage>
</organism>
<dbReference type="PANTHER" id="PTHR42852:SF6">
    <property type="entry name" value="THIOL:DISULFIDE INTERCHANGE PROTEIN DSBE"/>
    <property type="match status" value="1"/>
</dbReference>
<protein>
    <submittedName>
        <fullName evidence="7">Alkyl hydroperoxide reductase/ Thiol specific antioxidant/ Mal allergen</fullName>
    </submittedName>
</protein>
<reference evidence="7" key="1">
    <citation type="submission" date="2011-09" db="EMBL/GenBank/DDBJ databases">
        <title>The permanent draft genome of Mucilaginibacter paludis DSM 18603.</title>
        <authorList>
            <consortium name="US DOE Joint Genome Institute (JGI-PGF)"/>
            <person name="Lucas S."/>
            <person name="Han J."/>
            <person name="Lapidus A."/>
            <person name="Bruce D."/>
            <person name="Goodwin L."/>
            <person name="Pitluck S."/>
            <person name="Peters L."/>
            <person name="Kyrpides N."/>
            <person name="Mavromatis K."/>
            <person name="Ivanova N."/>
            <person name="Mikhailova N."/>
            <person name="Held B."/>
            <person name="Detter J.C."/>
            <person name="Tapia R."/>
            <person name="Han C."/>
            <person name="Land M."/>
            <person name="Hauser L."/>
            <person name="Markowitz V."/>
            <person name="Cheng J.-F."/>
            <person name="Hugenholtz P."/>
            <person name="Woyke T."/>
            <person name="Wu D."/>
            <person name="Tindall B."/>
            <person name="Brambilla E."/>
            <person name="Klenk H.-P."/>
            <person name="Eisen J.A."/>
        </authorList>
    </citation>
    <scope>NUCLEOTIDE SEQUENCE [LARGE SCALE GENOMIC DNA]</scope>
    <source>
        <strain evidence="7">DSM 18603</strain>
    </source>
</reference>
<dbReference type="HOGENOM" id="CLU_539477_0_0_10"/>
<evidence type="ECO:0000256" key="4">
    <source>
        <dbReference type="ARBA" id="ARBA00023284"/>
    </source>
</evidence>
<dbReference type="PANTHER" id="PTHR42852">
    <property type="entry name" value="THIOL:DISULFIDE INTERCHANGE PROTEIN DSBE"/>
    <property type="match status" value="1"/>
</dbReference>
<gene>
    <name evidence="7" type="ORF">Mucpa_1396</name>
</gene>
<evidence type="ECO:0000259" key="6">
    <source>
        <dbReference type="PROSITE" id="PS51352"/>
    </source>
</evidence>
<dbReference type="InterPro" id="IPR050553">
    <property type="entry name" value="Thioredoxin_ResA/DsbE_sf"/>
</dbReference>
<dbReference type="Gene3D" id="3.40.30.10">
    <property type="entry name" value="Glutaredoxin"/>
    <property type="match status" value="1"/>
</dbReference>
<keyword evidence="2" id="KW-0201">Cytochrome c-type biogenesis</keyword>
<dbReference type="GO" id="GO:0030313">
    <property type="term" value="C:cell envelope"/>
    <property type="evidence" value="ECO:0007669"/>
    <property type="project" value="UniProtKB-SubCell"/>
</dbReference>
<dbReference type="SUPFAM" id="SSF52833">
    <property type="entry name" value="Thioredoxin-like"/>
    <property type="match status" value="1"/>
</dbReference>
<dbReference type="Pfam" id="PF13905">
    <property type="entry name" value="Thioredoxin_8"/>
    <property type="match status" value="1"/>
</dbReference>
<keyword evidence="8" id="KW-1185">Reference proteome</keyword>
<evidence type="ECO:0000256" key="3">
    <source>
        <dbReference type="ARBA" id="ARBA00023157"/>
    </source>
</evidence>
<keyword evidence="5" id="KW-0732">Signal</keyword>
<dbReference type="OrthoDB" id="9815205at2"/>
<keyword evidence="3" id="KW-1015">Disulfide bond</keyword>
<dbReference type="GO" id="GO:0017004">
    <property type="term" value="P:cytochrome complex assembly"/>
    <property type="evidence" value="ECO:0007669"/>
    <property type="project" value="UniProtKB-KW"/>
</dbReference>
<feature type="signal peptide" evidence="5">
    <location>
        <begin position="1"/>
        <end position="25"/>
    </location>
</feature>
<dbReference type="PROSITE" id="PS51352">
    <property type="entry name" value="THIOREDOXIN_2"/>
    <property type="match status" value="1"/>
</dbReference>
<keyword evidence="4" id="KW-0676">Redox-active center</keyword>
<proteinExistence type="predicted"/>
<dbReference type="AlphaFoldDB" id="H1YI08"/>
<accession>H1YI08</accession>
<feature type="chain" id="PRO_5003558611" evidence="5">
    <location>
        <begin position="26"/>
        <end position="505"/>
    </location>
</feature>
<dbReference type="InterPro" id="IPR012336">
    <property type="entry name" value="Thioredoxin-like_fold"/>
</dbReference>
<dbReference type="InterPro" id="IPR036249">
    <property type="entry name" value="Thioredoxin-like_sf"/>
</dbReference>
<dbReference type="EMBL" id="CM001403">
    <property type="protein sequence ID" value="EHQ25556.1"/>
    <property type="molecule type" value="Genomic_DNA"/>
</dbReference>
<dbReference type="CDD" id="cd02966">
    <property type="entry name" value="TlpA_like_family"/>
    <property type="match status" value="1"/>
</dbReference>
<evidence type="ECO:0000313" key="7">
    <source>
        <dbReference type="EMBL" id="EHQ25556.1"/>
    </source>
</evidence>
<dbReference type="RefSeq" id="WP_008505337.1">
    <property type="nucleotide sequence ID" value="NZ_CM001403.1"/>
</dbReference>
<evidence type="ECO:0000313" key="8">
    <source>
        <dbReference type="Proteomes" id="UP000002774"/>
    </source>
</evidence>
<dbReference type="eggNOG" id="COG0526">
    <property type="taxonomic scope" value="Bacteria"/>
</dbReference>
<evidence type="ECO:0000256" key="2">
    <source>
        <dbReference type="ARBA" id="ARBA00022748"/>
    </source>
</evidence>
<evidence type="ECO:0000256" key="5">
    <source>
        <dbReference type="SAM" id="SignalP"/>
    </source>
</evidence>